<dbReference type="InterPro" id="IPR029063">
    <property type="entry name" value="SAM-dependent_MTases_sf"/>
</dbReference>
<dbReference type="EC" id="2.1.1.297" evidence="4"/>
<dbReference type="NCBIfam" id="TIGR00536">
    <property type="entry name" value="hemK_fam"/>
    <property type="match status" value="1"/>
</dbReference>
<dbReference type="InterPro" id="IPR019874">
    <property type="entry name" value="RF_methyltr_PrmC"/>
</dbReference>
<evidence type="ECO:0000256" key="2">
    <source>
        <dbReference type="ARBA" id="ARBA00022679"/>
    </source>
</evidence>
<evidence type="ECO:0000256" key="4">
    <source>
        <dbReference type="HAMAP-Rule" id="MF_02126"/>
    </source>
</evidence>
<keyword evidence="3 4" id="KW-0949">S-adenosyl-L-methionine</keyword>
<gene>
    <name evidence="4 7" type="primary">prmC</name>
    <name evidence="7" type="ORF">ENV30_05185</name>
</gene>
<dbReference type="Gene3D" id="3.40.50.150">
    <property type="entry name" value="Vaccinia Virus protein VP39"/>
    <property type="match status" value="1"/>
</dbReference>
<proteinExistence type="inferred from homology"/>
<dbReference type="HAMAP" id="MF_02126">
    <property type="entry name" value="RF_methyltr_PrmC"/>
    <property type="match status" value="1"/>
</dbReference>
<evidence type="ECO:0000313" key="7">
    <source>
        <dbReference type="EMBL" id="HGI30685.1"/>
    </source>
</evidence>
<comment type="catalytic activity">
    <reaction evidence="4">
        <text>L-glutaminyl-[peptide chain release factor] + S-adenosyl-L-methionine = N(5)-methyl-L-glutaminyl-[peptide chain release factor] + S-adenosyl-L-homocysteine + H(+)</text>
        <dbReference type="Rhea" id="RHEA:42896"/>
        <dbReference type="Rhea" id="RHEA-COMP:10271"/>
        <dbReference type="Rhea" id="RHEA-COMP:10272"/>
        <dbReference type="ChEBI" id="CHEBI:15378"/>
        <dbReference type="ChEBI" id="CHEBI:30011"/>
        <dbReference type="ChEBI" id="CHEBI:57856"/>
        <dbReference type="ChEBI" id="CHEBI:59789"/>
        <dbReference type="ChEBI" id="CHEBI:61891"/>
        <dbReference type="EC" id="2.1.1.297"/>
    </reaction>
</comment>
<keyword evidence="1 4" id="KW-0489">Methyltransferase</keyword>
<feature type="binding site" evidence="4">
    <location>
        <position position="147"/>
    </location>
    <ligand>
        <name>S-adenosyl-L-methionine</name>
        <dbReference type="ChEBI" id="CHEBI:59789"/>
    </ligand>
</feature>
<keyword evidence="2 4" id="KW-0808">Transferase</keyword>
<dbReference type="Pfam" id="PF17827">
    <property type="entry name" value="PrmC_N"/>
    <property type="match status" value="1"/>
</dbReference>
<reference evidence="7" key="1">
    <citation type="journal article" date="2020" name="mSystems">
        <title>Genome- and Community-Level Interaction Insights into Carbon Utilization and Element Cycling Functions of Hydrothermarchaeota in Hydrothermal Sediment.</title>
        <authorList>
            <person name="Zhou Z."/>
            <person name="Liu Y."/>
            <person name="Xu W."/>
            <person name="Pan J."/>
            <person name="Luo Z.H."/>
            <person name="Li M."/>
        </authorList>
    </citation>
    <scope>NUCLEOTIDE SEQUENCE [LARGE SCALE GENOMIC DNA]</scope>
    <source>
        <strain evidence="7">SpSt-747</strain>
    </source>
</reference>
<dbReference type="CDD" id="cd02440">
    <property type="entry name" value="AdoMet_MTases"/>
    <property type="match status" value="1"/>
</dbReference>
<dbReference type="InterPro" id="IPR050320">
    <property type="entry name" value="N5-glutamine_MTase"/>
</dbReference>
<dbReference type="InterPro" id="IPR002052">
    <property type="entry name" value="DNA_methylase_N6_adenine_CS"/>
</dbReference>
<dbReference type="SUPFAM" id="SSF53335">
    <property type="entry name" value="S-adenosyl-L-methionine-dependent methyltransferases"/>
    <property type="match status" value="1"/>
</dbReference>
<feature type="domain" description="Methyltransferase" evidence="5">
    <location>
        <begin position="116"/>
        <end position="258"/>
    </location>
</feature>
<dbReference type="GO" id="GO:0102559">
    <property type="term" value="F:peptide chain release factor N(5)-glutamine methyltransferase activity"/>
    <property type="evidence" value="ECO:0007669"/>
    <property type="project" value="UniProtKB-EC"/>
</dbReference>
<feature type="binding site" evidence="4">
    <location>
        <begin position="193"/>
        <end position="196"/>
    </location>
    <ligand>
        <name>substrate</name>
    </ligand>
</feature>
<evidence type="ECO:0000259" key="6">
    <source>
        <dbReference type="Pfam" id="PF17827"/>
    </source>
</evidence>
<evidence type="ECO:0000256" key="3">
    <source>
        <dbReference type="ARBA" id="ARBA00022691"/>
    </source>
</evidence>
<sequence length="304" mass="34246">MTVRELFRKTVSVLHERGIPSPTREARLLLGKLLKTSPARLYLFWDQRVPEEDERMLQALVEERLLGVPLQYVLGEWEFFSLPFRLRRGVFIPRVDTEAWVEEAVVLLHFLSGKRKQLVGCDLCCGSGVIGLSCAFFVPGLVLYGVDISEDAVALALENARFLGLEERVTFLVGDLFSPFASRSLAFDVILSNPPYVPVAFWEKLEEGIRLYEPREALCGGEDGLEVIRRILCEAPRFLREGGFLFIEHDPAQKEAVAELGEKSGLTYVRALRDYTGSIRASVLQLGREKECEFSSDATTPAFI</sequence>
<dbReference type="PANTHER" id="PTHR18895">
    <property type="entry name" value="HEMK METHYLTRANSFERASE"/>
    <property type="match status" value="1"/>
</dbReference>
<comment type="function">
    <text evidence="4">Methylates the class 1 translation termination release factors RF1/PrfA and RF2/PrfB on the glutamine residue of the universally conserved GGQ motif.</text>
</comment>
<organism evidence="7">
    <name type="scientific">Candidatus Caldatribacterium californiense</name>
    <dbReference type="NCBI Taxonomy" id="1454726"/>
    <lineage>
        <taxon>Bacteria</taxon>
        <taxon>Pseudomonadati</taxon>
        <taxon>Atribacterota</taxon>
        <taxon>Atribacteria</taxon>
        <taxon>Atribacterales</taxon>
        <taxon>Candidatus Caldatribacteriaceae</taxon>
        <taxon>Candidatus Caldatribacterium</taxon>
    </lineage>
</organism>
<comment type="caution">
    <text evidence="7">The sequence shown here is derived from an EMBL/GenBank/DDBJ whole genome shotgun (WGS) entry which is preliminary data.</text>
</comment>
<feature type="domain" description="Release factor glutamine methyltransferase N-terminal" evidence="6">
    <location>
        <begin position="5"/>
        <end position="75"/>
    </location>
</feature>
<dbReference type="GO" id="GO:0032259">
    <property type="term" value="P:methylation"/>
    <property type="evidence" value="ECO:0007669"/>
    <property type="project" value="UniProtKB-KW"/>
</dbReference>
<dbReference type="EMBL" id="DTFV01000072">
    <property type="protein sequence ID" value="HGI30685.1"/>
    <property type="molecule type" value="Genomic_DNA"/>
</dbReference>
<evidence type="ECO:0000256" key="1">
    <source>
        <dbReference type="ARBA" id="ARBA00022603"/>
    </source>
</evidence>
<comment type="similarity">
    <text evidence="4">Belongs to the protein N5-glutamine methyltransferase family. PrmC subfamily.</text>
</comment>
<dbReference type="AlphaFoldDB" id="A0A7V3YGK4"/>
<dbReference type="Gene3D" id="1.10.8.10">
    <property type="entry name" value="DNA helicase RuvA subunit, C-terminal domain"/>
    <property type="match status" value="1"/>
</dbReference>
<dbReference type="InterPro" id="IPR040758">
    <property type="entry name" value="PrmC_N"/>
</dbReference>
<dbReference type="InterPro" id="IPR004556">
    <property type="entry name" value="HemK-like"/>
</dbReference>
<dbReference type="PANTHER" id="PTHR18895:SF74">
    <property type="entry name" value="MTRF1L RELEASE FACTOR GLUTAMINE METHYLTRANSFERASE"/>
    <property type="match status" value="1"/>
</dbReference>
<dbReference type="InterPro" id="IPR025714">
    <property type="entry name" value="Methyltranfer_dom"/>
</dbReference>
<feature type="binding site" evidence="4">
    <location>
        <position position="193"/>
    </location>
    <ligand>
        <name>S-adenosyl-L-methionine</name>
        <dbReference type="ChEBI" id="CHEBI:59789"/>
    </ligand>
</feature>
<dbReference type="PROSITE" id="PS00092">
    <property type="entry name" value="N6_MTASE"/>
    <property type="match status" value="1"/>
</dbReference>
<evidence type="ECO:0000259" key="5">
    <source>
        <dbReference type="Pfam" id="PF13847"/>
    </source>
</evidence>
<comment type="caution">
    <text evidence="4">Lacks conserved residue(s) required for the propagation of feature annotation.</text>
</comment>
<dbReference type="NCBIfam" id="TIGR03534">
    <property type="entry name" value="RF_mod_PrmC"/>
    <property type="match status" value="1"/>
</dbReference>
<accession>A0A7V3YGK4</accession>
<protein>
    <recommendedName>
        <fullName evidence="4">Release factor glutamine methyltransferase</fullName>
        <shortName evidence="4">RF MTase</shortName>
        <ecNumber evidence="4">2.1.1.297</ecNumber>
    </recommendedName>
    <alternativeName>
        <fullName evidence="4">N5-glutamine methyltransferase PrmC</fullName>
    </alternativeName>
    <alternativeName>
        <fullName evidence="4">Protein-(glutamine-N5) MTase PrmC</fullName>
    </alternativeName>
    <alternativeName>
        <fullName evidence="4">Protein-glutamine N-methyltransferase PrmC</fullName>
    </alternativeName>
</protein>
<name>A0A7V3YGK4_9BACT</name>
<dbReference type="Pfam" id="PF13847">
    <property type="entry name" value="Methyltransf_31"/>
    <property type="match status" value="1"/>
</dbReference>
<dbReference type="GO" id="GO:0003676">
    <property type="term" value="F:nucleic acid binding"/>
    <property type="evidence" value="ECO:0007669"/>
    <property type="project" value="InterPro"/>
</dbReference>